<dbReference type="InterPro" id="IPR000383">
    <property type="entry name" value="Xaa-Pro-like_dom"/>
</dbReference>
<dbReference type="GO" id="GO:0008239">
    <property type="term" value="F:dipeptidyl-peptidase activity"/>
    <property type="evidence" value="ECO:0007669"/>
    <property type="project" value="InterPro"/>
</dbReference>
<evidence type="ECO:0000259" key="3">
    <source>
        <dbReference type="Pfam" id="PF02129"/>
    </source>
</evidence>
<dbReference type="InterPro" id="IPR013736">
    <property type="entry name" value="Xaa-Pro_dipept_C"/>
</dbReference>
<dbReference type="Pfam" id="PF02129">
    <property type="entry name" value="Peptidase_S15"/>
    <property type="match status" value="1"/>
</dbReference>
<evidence type="ECO:0000256" key="1">
    <source>
        <dbReference type="ARBA" id="ARBA00022801"/>
    </source>
</evidence>
<dbReference type="InterPro" id="IPR029058">
    <property type="entry name" value="AB_hydrolase_fold"/>
</dbReference>
<dbReference type="Gene3D" id="3.40.50.1820">
    <property type="entry name" value="alpha/beta hydrolase"/>
    <property type="match status" value="1"/>
</dbReference>
<sequence length="451" mass="50842">MKLIYCIAAFLVGTFCFALESPLHAQDDDVLKELEAVAVIDQKLMVPMRDGVRLATDVYRPKTDEPVPIIFSKTPYNFNTWRDGEMSTRTYRAALDAVTRGYAYVVQNERGRYFSEGNWDILGPPLTDGYDALTWMADQPWSNGKVGTQGCSSTAEWQMGLASLDHPAHAAMVPMGFGAGVGRIGEWYEQGNWYRGGVEQMLFISWLYGVQNDVARPTFGPNVTQADLIRLSRSFDLAPERPRVEWSKAFHHLPITDIIDNVDGPKGIFSKMIRRKPNDPAWYKGGLYHDDMPFGVPSLWFMSWYDVSAGPNLALFNHVRNNVTDPEVANNQYAVIAPTLHCAFKRSSEETIVGERNMGDARLDYDGLIFGWFDYWLKGEDNGILESTPKVQYYAMGSNTWRTSESWPPKETDTLTYYLGSGGNANSVMGDGRLSQEPTEEDNHDSFTYDP</sequence>
<dbReference type="AlphaFoldDB" id="A0A382G2Q0"/>
<protein>
    <recommendedName>
        <fullName evidence="6">Xaa-Pro dipeptidyl-peptidase-like domain-containing protein</fullName>
    </recommendedName>
</protein>
<dbReference type="EMBL" id="UINC01053027">
    <property type="protein sequence ID" value="SVB69055.1"/>
    <property type="molecule type" value="Genomic_DNA"/>
</dbReference>
<feature type="domain" description="Xaa-Pro dipeptidyl-peptidase-like" evidence="3">
    <location>
        <begin position="50"/>
        <end position="342"/>
    </location>
</feature>
<gene>
    <name evidence="5" type="ORF">METZ01_LOCUS221909</name>
</gene>
<dbReference type="InterPro" id="IPR005674">
    <property type="entry name" value="CocE/Ser_esterase"/>
</dbReference>
<feature type="domain" description="Xaa-Pro dipeptidyl-peptidase C-terminal" evidence="4">
    <location>
        <begin position="382"/>
        <end position="449"/>
    </location>
</feature>
<evidence type="ECO:0000313" key="5">
    <source>
        <dbReference type="EMBL" id="SVB69055.1"/>
    </source>
</evidence>
<dbReference type="NCBIfam" id="TIGR00976">
    <property type="entry name" value="CocE_NonD"/>
    <property type="match status" value="1"/>
</dbReference>
<feature type="non-terminal residue" evidence="5">
    <location>
        <position position="451"/>
    </location>
</feature>
<proteinExistence type="predicted"/>
<accession>A0A382G2Q0</accession>
<evidence type="ECO:0008006" key="6">
    <source>
        <dbReference type="Google" id="ProtNLM"/>
    </source>
</evidence>
<evidence type="ECO:0000259" key="4">
    <source>
        <dbReference type="Pfam" id="PF08530"/>
    </source>
</evidence>
<organism evidence="5">
    <name type="scientific">marine metagenome</name>
    <dbReference type="NCBI Taxonomy" id="408172"/>
    <lineage>
        <taxon>unclassified sequences</taxon>
        <taxon>metagenomes</taxon>
        <taxon>ecological metagenomes</taxon>
    </lineage>
</organism>
<feature type="region of interest" description="Disordered" evidence="2">
    <location>
        <begin position="428"/>
        <end position="451"/>
    </location>
</feature>
<name>A0A382G2Q0_9ZZZZ</name>
<dbReference type="Gene3D" id="1.10.3020.10">
    <property type="entry name" value="alpha-amino acid ester hydrolase ( Helical cap domain)"/>
    <property type="match status" value="1"/>
</dbReference>
<reference evidence="5" key="1">
    <citation type="submission" date="2018-05" db="EMBL/GenBank/DDBJ databases">
        <authorList>
            <person name="Lanie J.A."/>
            <person name="Ng W.-L."/>
            <person name="Kazmierczak K.M."/>
            <person name="Andrzejewski T.M."/>
            <person name="Davidsen T.M."/>
            <person name="Wayne K.J."/>
            <person name="Tettelin H."/>
            <person name="Glass J.I."/>
            <person name="Rusch D."/>
            <person name="Podicherti R."/>
            <person name="Tsui H.-C.T."/>
            <person name="Winkler M.E."/>
        </authorList>
    </citation>
    <scope>NUCLEOTIDE SEQUENCE</scope>
</reference>
<dbReference type="Pfam" id="PF08530">
    <property type="entry name" value="PepX_C"/>
    <property type="match status" value="1"/>
</dbReference>
<evidence type="ECO:0000256" key="2">
    <source>
        <dbReference type="SAM" id="MobiDB-lite"/>
    </source>
</evidence>
<keyword evidence="1" id="KW-0378">Hydrolase</keyword>
<dbReference type="SUPFAM" id="SSF53474">
    <property type="entry name" value="alpha/beta-Hydrolases"/>
    <property type="match status" value="1"/>
</dbReference>